<evidence type="ECO:0000256" key="5">
    <source>
        <dbReference type="SAM" id="MobiDB-lite"/>
    </source>
</evidence>
<dbReference type="InterPro" id="IPR049900">
    <property type="entry name" value="PKS_mFAS_DH"/>
</dbReference>
<dbReference type="InterPro" id="IPR032088">
    <property type="entry name" value="SAT"/>
</dbReference>
<dbReference type="Pfam" id="PF22621">
    <property type="entry name" value="CurL-like_PKS_C"/>
    <property type="match status" value="1"/>
</dbReference>
<dbReference type="PANTHER" id="PTHR43775:SF37">
    <property type="entry name" value="SI:DKEY-61P9.11"/>
    <property type="match status" value="1"/>
</dbReference>
<dbReference type="InterPro" id="IPR020841">
    <property type="entry name" value="PKS_Beta-ketoAc_synthase_dom"/>
</dbReference>
<dbReference type="InterPro" id="IPR001227">
    <property type="entry name" value="Ac_transferase_dom_sf"/>
</dbReference>
<dbReference type="SMART" id="SM00827">
    <property type="entry name" value="PKS_AT"/>
    <property type="match status" value="1"/>
</dbReference>
<feature type="compositionally biased region" description="Low complexity" evidence="5">
    <location>
        <begin position="1646"/>
        <end position="1659"/>
    </location>
</feature>
<gene>
    <name evidence="9" type="ORF">BDV23DRAFT_182256</name>
</gene>
<dbReference type="SUPFAM" id="SSF47336">
    <property type="entry name" value="ACP-like"/>
    <property type="match status" value="1"/>
</dbReference>
<dbReference type="SUPFAM" id="SSF53901">
    <property type="entry name" value="Thiolase-like"/>
    <property type="match status" value="1"/>
</dbReference>
<dbReference type="PROSITE" id="PS52019">
    <property type="entry name" value="PKS_MFAS_DH"/>
    <property type="match status" value="1"/>
</dbReference>
<dbReference type="InterPro" id="IPR030918">
    <property type="entry name" value="PT_fungal_PKS"/>
</dbReference>
<evidence type="ECO:0000259" key="8">
    <source>
        <dbReference type="PROSITE" id="PS52019"/>
    </source>
</evidence>
<evidence type="ECO:0000256" key="4">
    <source>
        <dbReference type="PROSITE-ProRule" id="PRU01363"/>
    </source>
</evidence>
<dbReference type="Pfam" id="PF16073">
    <property type="entry name" value="SAT"/>
    <property type="match status" value="1"/>
</dbReference>
<dbReference type="GO" id="GO:0004315">
    <property type="term" value="F:3-oxoacyl-[acyl-carrier-protein] synthase activity"/>
    <property type="evidence" value="ECO:0007669"/>
    <property type="project" value="InterPro"/>
</dbReference>
<dbReference type="GO" id="GO:0006633">
    <property type="term" value="P:fatty acid biosynthetic process"/>
    <property type="evidence" value="ECO:0007669"/>
    <property type="project" value="InterPro"/>
</dbReference>
<feature type="active site" description="Proton donor; for dehydratase activity" evidence="4">
    <location>
        <position position="1518"/>
    </location>
</feature>
<dbReference type="PROSITE" id="PS50075">
    <property type="entry name" value="CARRIER"/>
    <property type="match status" value="1"/>
</dbReference>
<feature type="domain" description="Carrier" evidence="6">
    <location>
        <begin position="1715"/>
        <end position="1789"/>
    </location>
</feature>
<dbReference type="InterPro" id="IPR016036">
    <property type="entry name" value="Malonyl_transacylase_ACP-bd"/>
</dbReference>
<dbReference type="NCBIfam" id="TIGR04532">
    <property type="entry name" value="PT_fungal_PKS"/>
    <property type="match status" value="1"/>
</dbReference>
<dbReference type="PROSITE" id="PS00606">
    <property type="entry name" value="KS3_1"/>
    <property type="match status" value="1"/>
</dbReference>
<dbReference type="InterPro" id="IPR009081">
    <property type="entry name" value="PP-bd_ACP"/>
</dbReference>
<dbReference type="GO" id="GO:0044550">
    <property type="term" value="P:secondary metabolite biosynthetic process"/>
    <property type="evidence" value="ECO:0007669"/>
    <property type="project" value="UniProtKB-ARBA"/>
</dbReference>
<dbReference type="EMBL" id="ML735243">
    <property type="protein sequence ID" value="KAE8391669.1"/>
    <property type="molecule type" value="Genomic_DNA"/>
</dbReference>
<dbReference type="InterPro" id="IPR014030">
    <property type="entry name" value="Ketoacyl_synth_N"/>
</dbReference>
<name>A0A5N7CCN6_PETAA</name>
<reference evidence="9" key="1">
    <citation type="submission" date="2019-04" db="EMBL/GenBank/DDBJ databases">
        <title>Friends and foes A comparative genomics studyof 23 Aspergillus species from section Flavi.</title>
        <authorList>
            <consortium name="DOE Joint Genome Institute"/>
            <person name="Kjaerbolling I."/>
            <person name="Vesth T."/>
            <person name="Frisvad J.C."/>
            <person name="Nybo J.L."/>
            <person name="Theobald S."/>
            <person name="Kildgaard S."/>
            <person name="Isbrandt T."/>
            <person name="Kuo A."/>
            <person name="Sato A."/>
            <person name="Lyhne E.K."/>
            <person name="Kogle M.E."/>
            <person name="Wiebenga A."/>
            <person name="Kun R.S."/>
            <person name="Lubbers R.J."/>
            <person name="Makela M.R."/>
            <person name="Barry K."/>
            <person name="Chovatia M."/>
            <person name="Clum A."/>
            <person name="Daum C."/>
            <person name="Haridas S."/>
            <person name="He G."/>
            <person name="LaButti K."/>
            <person name="Lipzen A."/>
            <person name="Mondo S."/>
            <person name="Riley R."/>
            <person name="Salamov A."/>
            <person name="Simmons B.A."/>
            <person name="Magnuson J.K."/>
            <person name="Henrissat B."/>
            <person name="Mortensen U.H."/>
            <person name="Larsen T.O."/>
            <person name="Devries R.P."/>
            <person name="Grigoriev I.V."/>
            <person name="Machida M."/>
            <person name="Baker S.E."/>
            <person name="Andersen M.R."/>
        </authorList>
    </citation>
    <scope>NUCLEOTIDE SEQUENCE [LARGE SCALE GENOMIC DNA]</scope>
    <source>
        <strain evidence="9">IBT 14317</strain>
    </source>
</reference>
<dbReference type="Pfam" id="PF02801">
    <property type="entry name" value="Ketoacyl-synt_C"/>
    <property type="match status" value="1"/>
</dbReference>
<keyword evidence="3" id="KW-0808">Transferase</keyword>
<organism evidence="9">
    <name type="scientific">Petromyces alliaceus</name>
    <name type="common">Aspergillus alliaceus</name>
    <dbReference type="NCBI Taxonomy" id="209559"/>
    <lineage>
        <taxon>Eukaryota</taxon>
        <taxon>Fungi</taxon>
        <taxon>Dikarya</taxon>
        <taxon>Ascomycota</taxon>
        <taxon>Pezizomycotina</taxon>
        <taxon>Eurotiomycetes</taxon>
        <taxon>Eurotiomycetidae</taxon>
        <taxon>Eurotiales</taxon>
        <taxon>Aspergillaceae</taxon>
        <taxon>Aspergillus</taxon>
        <taxon>Aspergillus subgen. Circumdati</taxon>
    </lineage>
</organism>
<evidence type="ECO:0000313" key="9">
    <source>
        <dbReference type="EMBL" id="KAE8391669.1"/>
    </source>
</evidence>
<feature type="domain" description="Ketosynthase family 3 (KS3)" evidence="7">
    <location>
        <begin position="392"/>
        <end position="822"/>
    </location>
</feature>
<feature type="domain" description="PKS/mFAS DH" evidence="8">
    <location>
        <begin position="1302"/>
        <end position="1611"/>
    </location>
</feature>
<dbReference type="InterPro" id="IPR014031">
    <property type="entry name" value="Ketoacyl_synth_C"/>
</dbReference>
<dbReference type="OrthoDB" id="329835at2759"/>
<dbReference type="InterPro" id="IPR042104">
    <property type="entry name" value="PKS_dehydratase_sf"/>
</dbReference>
<keyword evidence="1" id="KW-0596">Phosphopantetheine</keyword>
<dbReference type="InterPro" id="IPR016039">
    <property type="entry name" value="Thiolase-like"/>
</dbReference>
<dbReference type="GO" id="GO:0004312">
    <property type="term" value="F:fatty acid synthase activity"/>
    <property type="evidence" value="ECO:0007669"/>
    <property type="project" value="TreeGrafter"/>
</dbReference>
<dbReference type="Pfam" id="PF00109">
    <property type="entry name" value="ketoacyl-synt"/>
    <property type="match status" value="1"/>
</dbReference>
<dbReference type="SUPFAM" id="SSF52151">
    <property type="entry name" value="FabD/lysophospholipase-like"/>
    <property type="match status" value="1"/>
</dbReference>
<dbReference type="Pfam" id="PF00550">
    <property type="entry name" value="PP-binding"/>
    <property type="match status" value="1"/>
</dbReference>
<evidence type="ECO:0008006" key="10">
    <source>
        <dbReference type="Google" id="ProtNLM"/>
    </source>
</evidence>
<dbReference type="Gene3D" id="1.10.1200.10">
    <property type="entry name" value="ACP-like"/>
    <property type="match status" value="1"/>
</dbReference>
<dbReference type="SUPFAM" id="SSF55048">
    <property type="entry name" value="Probable ACP-binding domain of malonyl-CoA ACP transacylase"/>
    <property type="match status" value="1"/>
</dbReference>
<dbReference type="Gene3D" id="3.40.47.10">
    <property type="match status" value="1"/>
</dbReference>
<dbReference type="Gene3D" id="3.30.70.3290">
    <property type="match status" value="1"/>
</dbReference>
<dbReference type="Proteomes" id="UP000326877">
    <property type="component" value="Unassembled WGS sequence"/>
</dbReference>
<evidence type="ECO:0000259" key="6">
    <source>
        <dbReference type="PROSITE" id="PS50075"/>
    </source>
</evidence>
<dbReference type="InterPro" id="IPR016035">
    <property type="entry name" value="Acyl_Trfase/lysoPLipase"/>
</dbReference>
<accession>A0A5N7CCN6</accession>
<dbReference type="Pfam" id="PF00698">
    <property type="entry name" value="Acyl_transf_1"/>
    <property type="match status" value="1"/>
</dbReference>
<feature type="region of interest" description="N-terminal hotdog fold" evidence="4">
    <location>
        <begin position="1302"/>
        <end position="1435"/>
    </location>
</feature>
<evidence type="ECO:0000256" key="2">
    <source>
        <dbReference type="ARBA" id="ARBA00022553"/>
    </source>
</evidence>
<proteinExistence type="predicted"/>
<feature type="compositionally biased region" description="Polar residues" evidence="5">
    <location>
        <begin position="1660"/>
        <end position="1677"/>
    </location>
</feature>
<sequence length="1789" mass="195290">MVSAKVLYFSGEIPQGDPEGDQRTLFRKLNLLSKERVHVVLASLLECVTLALKDECSRLSRLHRDHVPPFESVLDLTDHVVQLRKTPLGGAIERVLVLVFQLGSFVAYHEAHPLEYNFTPASTSLIGRGSGLLSAAAIGLSPSISMIPSIAQDIARIAFRFGLVVDQVCRSLEVSHDEINADGAWVYCVHGVDEKDARDSVNKFNEDKAYPPTNGASVFNIDNAGGSVSIGGPPKTLKALFAECNGFKKTKNVAMKKIQGMWHTNRVYGMEHVGQVVSKIESTQELHIPLISPVSGEPFRETEAGPLLEQIMEEILTERVRWDMIIDTVTKQLKQLEPKSAQLISIQPSHYNQNLLESWRIELPNAAVSDLAMMPAVLDLVLGKSPPKDTRSSKIAVVGMACRFPGADTTEEFWERLMQGQDMHRYVPPDRFDVKTHVDPTGKRQNTSKTPYGCFVDNPGLFDAMFFGMSPREAEQTDPMQRLALVTAYEALENAGYVDGRGVIHRQRVGTFYGQASDDYREVNSGQEVGTYFIPGGCRAFGPGRINYFFNFWGPSFSVDTACSSSLAAIQAACSSLWSGDVDMAITGGMNILTNSDVYAGLSQGHFLSSTGGCKTWDEGADGYCRSDGVGSVVLKRLEDAEADNDNILAVVLSAATSHSAEAVSITHPHDTAQALLYDQIVRRAGIDPLAVGYVEMHGTGTQAGDPTEMRSVTSVFAPPRIHGHRPIPLYVGSVKANMGHGEAAAGIMAFVKTMLVFQNGIVPPHVGVKTGLNPALPDLGKMGVVIPFKAANWSPTGTQKRLAMVNNFGAAGGNTAMIIEEASPRPRLSEDTREAHAITVSAKTAPSLSSNIRRLVEYIEASQDLSLADVAYTLSARRRHYEYRKSVVVRSLADAVKQLQPHIETAMAQTPILVKRPSVAFTFAGQGTFYVGIGAQLYRDSPFFHAQLKQFDSLARRQNFPSFLPAIDGTSARENLPASSIHLSIVCVEIALARLCMTFGIMPCAVIGHSLGEYAALAVAGVLSDSDTVFLVGTRATILEFNCSSYTHGMVSVRASVADITREADGSPFEVSCINSPNETVIGGTVEHLEAFSARLSKAGYRTTRLDVPHAYHTAQMDNVVNDLIRQTQGIVYNKPSIPIISPRDSAVIEKGANIDSSYLPTSLRTTVDFAGALNAALEVGVVSKSTVWLELGHHPVCSGFISRTLADTRLVCSSLQRDSDNWISLVKLLSNLYEAGLNIDWNEYHRPFEQALRLVHVPTYAWNNKNYWIQYRGDWNLTKGQVLPEPSLPVVSGFRTSSIHRLYSEDYDSLTVQVLGESNMTDPSLKDVIEGHAMNGYGVASSFLHADMAFTLAQRIQEKAFSSIFSGMGINVANFEYHDPVVKDANPLDPHPILVNAEANLEKGDVKIKWFNPANDKWYCHAIAYYEDASTWLSDWARITKLVTSRIDALNAMSIKGTANKLTTELAYTLFGKLVDYSSMYRTMQSVILNEDEAVAEVLFPADTQGDWAVPPHFIDGVVSLSGFILNGGTHFDNTNNFFITPSWKSMRFAKPLAPGGRYLAYVRMVPEGADDNSKFGSYVGDVYILQDGEIVGMVEAILFRQWPRLMLNRFFRPAGTSPSAPPTKKKRYADPNPLPPASSLQEKAMATAAAAKMTATRPTSAITPPRSGQISKSGGSPKMMPQLDYNLLTPGCSPPPNGQVEETDSDSGHEEADGDDVASRAMVILAEELAVDIGLLTDECEITDIGLDSLMSLVISQKLRENLGIEIRDAFYLEVATIGDLKKVVS</sequence>
<dbReference type="PROSITE" id="PS52004">
    <property type="entry name" value="KS3_2"/>
    <property type="match status" value="1"/>
</dbReference>
<feature type="region of interest" description="Disordered" evidence="5">
    <location>
        <begin position="1616"/>
        <end position="1718"/>
    </location>
</feature>
<dbReference type="InterPro" id="IPR018201">
    <property type="entry name" value="Ketoacyl_synth_AS"/>
</dbReference>
<feature type="active site" description="Proton acceptor; for dehydratase activity" evidence="4">
    <location>
        <position position="1334"/>
    </location>
</feature>
<dbReference type="InterPro" id="IPR036736">
    <property type="entry name" value="ACP-like_sf"/>
</dbReference>
<protein>
    <recommendedName>
        <fullName evidence="10">Polyketide synthase</fullName>
    </recommendedName>
</protein>
<feature type="region of interest" description="C-terminal hotdog fold" evidence="4">
    <location>
        <begin position="1460"/>
        <end position="1611"/>
    </location>
</feature>
<evidence type="ECO:0000256" key="1">
    <source>
        <dbReference type="ARBA" id="ARBA00022450"/>
    </source>
</evidence>
<dbReference type="SMART" id="SM00825">
    <property type="entry name" value="PKS_KS"/>
    <property type="match status" value="1"/>
</dbReference>
<dbReference type="Gene3D" id="3.40.366.10">
    <property type="entry name" value="Malonyl-Coenzyme A Acyl Carrier Protein, domain 2"/>
    <property type="match status" value="2"/>
</dbReference>
<dbReference type="Gene3D" id="3.10.129.110">
    <property type="entry name" value="Polyketide synthase dehydratase"/>
    <property type="match status" value="1"/>
</dbReference>
<evidence type="ECO:0000259" key="7">
    <source>
        <dbReference type="PROSITE" id="PS52004"/>
    </source>
</evidence>
<dbReference type="CDD" id="cd00833">
    <property type="entry name" value="PKS"/>
    <property type="match status" value="1"/>
</dbReference>
<keyword evidence="2" id="KW-0597">Phosphoprotein</keyword>
<dbReference type="PANTHER" id="PTHR43775">
    <property type="entry name" value="FATTY ACID SYNTHASE"/>
    <property type="match status" value="1"/>
</dbReference>
<evidence type="ECO:0000256" key="3">
    <source>
        <dbReference type="ARBA" id="ARBA00022679"/>
    </source>
</evidence>
<dbReference type="InterPro" id="IPR050091">
    <property type="entry name" value="PKS_NRPS_Biosynth_Enz"/>
</dbReference>
<dbReference type="InterPro" id="IPR014043">
    <property type="entry name" value="Acyl_transferase_dom"/>
</dbReference>